<dbReference type="GO" id="GO:0050515">
    <property type="term" value="F:4-(cytidine 5'-diphospho)-2-C-methyl-D-erythritol kinase activity"/>
    <property type="evidence" value="ECO:0007669"/>
    <property type="project" value="UniProtKB-UniRule"/>
</dbReference>
<dbReference type="InterPro" id="IPR004424">
    <property type="entry name" value="IspE"/>
</dbReference>
<keyword evidence="5 9" id="KW-0547">Nucleotide-binding</keyword>
<feature type="binding site" evidence="9">
    <location>
        <begin position="103"/>
        <end position="113"/>
    </location>
    <ligand>
        <name>ATP</name>
        <dbReference type="ChEBI" id="CHEBI:30616"/>
    </ligand>
</feature>
<sequence>MSLALPPTSAVTVRAPAKVNLELRVGPVRDDGFHALSTVYMAVGLHDEVTVTPADEWSVEVTGAQADLVPTDASNLALRAARSVADELGLDEAVQVRIRKDIPVAGGMAGGSADAAATLLACDGLWSAGLGRDELGELAARLGSDVPFCLAGGIAMGSGRGEQLAPVLAASGRYHWVFALADAGLSTPAVYAECDRLREGQDVPDAVPSPAMMAALRSGDAEALGAALNNDLQPAAFSLQPGLSDVVEAGLEFGALGGLVSGSGPTVAFLTGSAEGALDLAVSLTASGVAGDVRRATGPVAGAHVVPGEHVGPAPARA</sequence>
<dbReference type="Proteomes" id="UP000317893">
    <property type="component" value="Unassembled WGS sequence"/>
</dbReference>
<dbReference type="EC" id="2.7.1.148" evidence="2 9"/>
<dbReference type="Pfam" id="PF00288">
    <property type="entry name" value="GHMP_kinases_N"/>
    <property type="match status" value="1"/>
</dbReference>
<evidence type="ECO:0000256" key="7">
    <source>
        <dbReference type="ARBA" id="ARBA00022840"/>
    </source>
</evidence>
<evidence type="ECO:0000313" key="12">
    <source>
        <dbReference type="EMBL" id="TQJ09142.1"/>
    </source>
</evidence>
<dbReference type="EMBL" id="VFMN01000001">
    <property type="protein sequence ID" value="TQJ09142.1"/>
    <property type="molecule type" value="Genomic_DNA"/>
</dbReference>
<feature type="active site" evidence="9">
    <location>
        <position position="145"/>
    </location>
</feature>
<dbReference type="SUPFAM" id="SSF55060">
    <property type="entry name" value="GHMP Kinase, C-terminal domain"/>
    <property type="match status" value="1"/>
</dbReference>
<feature type="active site" evidence="9">
    <location>
        <position position="18"/>
    </location>
</feature>
<dbReference type="Gene3D" id="3.30.230.10">
    <property type="match status" value="1"/>
</dbReference>
<dbReference type="GO" id="GO:0019288">
    <property type="term" value="P:isopentenyl diphosphate biosynthetic process, methylerythritol 4-phosphate pathway"/>
    <property type="evidence" value="ECO:0007669"/>
    <property type="project" value="UniProtKB-UniRule"/>
</dbReference>
<feature type="domain" description="GHMP kinase C-terminal" evidence="11">
    <location>
        <begin position="212"/>
        <end position="274"/>
    </location>
</feature>
<dbReference type="Pfam" id="PF08544">
    <property type="entry name" value="GHMP_kinases_C"/>
    <property type="match status" value="1"/>
</dbReference>
<dbReference type="PIRSF" id="PIRSF010376">
    <property type="entry name" value="IspE"/>
    <property type="match status" value="1"/>
</dbReference>
<evidence type="ECO:0000256" key="8">
    <source>
        <dbReference type="ARBA" id="ARBA00032554"/>
    </source>
</evidence>
<evidence type="ECO:0000313" key="13">
    <source>
        <dbReference type="Proteomes" id="UP000317893"/>
    </source>
</evidence>
<dbReference type="InterPro" id="IPR014721">
    <property type="entry name" value="Ribsml_uS5_D2-typ_fold_subgr"/>
</dbReference>
<gene>
    <name evidence="9" type="primary">ispE</name>
    <name evidence="12" type="ORF">FB458_2249</name>
</gene>
<dbReference type="AlphaFoldDB" id="A0A542E1D8"/>
<comment type="pathway">
    <text evidence="9">Isoprenoid biosynthesis; isopentenyl diphosphate biosynthesis via DXP pathway; isopentenyl diphosphate from 1-deoxy-D-xylulose 5-phosphate: step 3/6.</text>
</comment>
<keyword evidence="7 9" id="KW-0067">ATP-binding</keyword>
<protein>
    <recommendedName>
        <fullName evidence="3 9">4-diphosphocytidyl-2-C-methyl-D-erythritol kinase</fullName>
        <shortName evidence="9">CMK</shortName>
        <ecNumber evidence="2 9">2.7.1.148</ecNumber>
    </recommendedName>
    <alternativeName>
        <fullName evidence="8 9">4-(cytidine-5'-diphospho)-2-C-methyl-D-erythritol kinase</fullName>
    </alternativeName>
</protein>
<dbReference type="InterPro" id="IPR013750">
    <property type="entry name" value="GHMP_kinase_C_dom"/>
</dbReference>
<dbReference type="InterPro" id="IPR020568">
    <property type="entry name" value="Ribosomal_Su5_D2-typ_SF"/>
</dbReference>
<evidence type="ECO:0000256" key="3">
    <source>
        <dbReference type="ARBA" id="ARBA00017473"/>
    </source>
</evidence>
<evidence type="ECO:0000259" key="10">
    <source>
        <dbReference type="Pfam" id="PF00288"/>
    </source>
</evidence>
<reference evidence="12 13" key="1">
    <citation type="submission" date="2019-06" db="EMBL/GenBank/DDBJ databases">
        <title>Sequencing the genomes of 1000 actinobacteria strains.</title>
        <authorList>
            <person name="Klenk H.-P."/>
        </authorList>
    </citation>
    <scope>NUCLEOTIDE SEQUENCE [LARGE SCALE GENOMIC DNA]</scope>
    <source>
        <strain evidence="12 13">DSM 18607</strain>
    </source>
</reference>
<evidence type="ECO:0000256" key="1">
    <source>
        <dbReference type="ARBA" id="ARBA00009684"/>
    </source>
</evidence>
<evidence type="ECO:0000256" key="4">
    <source>
        <dbReference type="ARBA" id="ARBA00022679"/>
    </source>
</evidence>
<proteinExistence type="inferred from homology"/>
<dbReference type="PANTHER" id="PTHR43527">
    <property type="entry name" value="4-DIPHOSPHOCYTIDYL-2-C-METHYL-D-ERYTHRITOL KINASE, CHLOROPLASTIC"/>
    <property type="match status" value="1"/>
</dbReference>
<evidence type="ECO:0000256" key="6">
    <source>
        <dbReference type="ARBA" id="ARBA00022777"/>
    </source>
</evidence>
<dbReference type="RefSeq" id="WP_246061171.1">
    <property type="nucleotide sequence ID" value="NZ_BAAAPR010000005.1"/>
</dbReference>
<dbReference type="GO" id="GO:0016114">
    <property type="term" value="P:terpenoid biosynthetic process"/>
    <property type="evidence" value="ECO:0007669"/>
    <property type="project" value="UniProtKB-UniRule"/>
</dbReference>
<accession>A0A542E1D8</accession>
<dbReference type="HAMAP" id="MF_00061">
    <property type="entry name" value="IspE"/>
    <property type="match status" value="1"/>
</dbReference>
<keyword evidence="9" id="KW-0414">Isoprene biosynthesis</keyword>
<dbReference type="GO" id="GO:0005524">
    <property type="term" value="F:ATP binding"/>
    <property type="evidence" value="ECO:0007669"/>
    <property type="project" value="UniProtKB-UniRule"/>
</dbReference>
<name>A0A542E1D8_9MICO</name>
<dbReference type="NCBIfam" id="NF002870">
    <property type="entry name" value="PRK03188.1"/>
    <property type="match status" value="1"/>
</dbReference>
<organism evidence="12 13">
    <name type="scientific">Lapillicoccus jejuensis</name>
    <dbReference type="NCBI Taxonomy" id="402171"/>
    <lineage>
        <taxon>Bacteria</taxon>
        <taxon>Bacillati</taxon>
        <taxon>Actinomycetota</taxon>
        <taxon>Actinomycetes</taxon>
        <taxon>Micrococcales</taxon>
        <taxon>Intrasporangiaceae</taxon>
        <taxon>Lapillicoccus</taxon>
    </lineage>
</organism>
<dbReference type="Gene3D" id="3.30.70.890">
    <property type="entry name" value="GHMP kinase, C-terminal domain"/>
    <property type="match status" value="1"/>
</dbReference>
<comment type="caution">
    <text evidence="12">The sequence shown here is derived from an EMBL/GenBank/DDBJ whole genome shotgun (WGS) entry which is preliminary data.</text>
</comment>
<evidence type="ECO:0000256" key="2">
    <source>
        <dbReference type="ARBA" id="ARBA00012052"/>
    </source>
</evidence>
<evidence type="ECO:0000259" key="11">
    <source>
        <dbReference type="Pfam" id="PF08544"/>
    </source>
</evidence>
<feature type="domain" description="GHMP kinase N-terminal" evidence="10">
    <location>
        <begin position="75"/>
        <end position="153"/>
    </location>
</feature>
<evidence type="ECO:0000256" key="9">
    <source>
        <dbReference type="HAMAP-Rule" id="MF_00061"/>
    </source>
</evidence>
<dbReference type="InterPro" id="IPR006204">
    <property type="entry name" value="GHMP_kinase_N_dom"/>
</dbReference>
<evidence type="ECO:0000256" key="5">
    <source>
        <dbReference type="ARBA" id="ARBA00022741"/>
    </source>
</evidence>
<keyword evidence="6 9" id="KW-0418">Kinase</keyword>
<dbReference type="NCBIfam" id="TIGR00154">
    <property type="entry name" value="ispE"/>
    <property type="match status" value="1"/>
</dbReference>
<keyword evidence="13" id="KW-1185">Reference proteome</keyword>
<dbReference type="SUPFAM" id="SSF54211">
    <property type="entry name" value="Ribosomal protein S5 domain 2-like"/>
    <property type="match status" value="1"/>
</dbReference>
<keyword evidence="4 9" id="KW-0808">Transferase</keyword>
<dbReference type="InterPro" id="IPR036554">
    <property type="entry name" value="GHMP_kinase_C_sf"/>
</dbReference>
<dbReference type="UniPathway" id="UPA00056">
    <property type="reaction ID" value="UER00094"/>
</dbReference>
<comment type="function">
    <text evidence="9">Catalyzes the phosphorylation of the position 2 hydroxy group of 4-diphosphocytidyl-2C-methyl-D-erythritol.</text>
</comment>
<comment type="catalytic activity">
    <reaction evidence="9">
        <text>4-CDP-2-C-methyl-D-erythritol + ATP = 4-CDP-2-C-methyl-D-erythritol 2-phosphate + ADP + H(+)</text>
        <dbReference type="Rhea" id="RHEA:18437"/>
        <dbReference type="ChEBI" id="CHEBI:15378"/>
        <dbReference type="ChEBI" id="CHEBI:30616"/>
        <dbReference type="ChEBI" id="CHEBI:57823"/>
        <dbReference type="ChEBI" id="CHEBI:57919"/>
        <dbReference type="ChEBI" id="CHEBI:456216"/>
        <dbReference type="EC" id="2.7.1.148"/>
    </reaction>
</comment>
<comment type="similarity">
    <text evidence="1 9">Belongs to the GHMP kinase family. IspE subfamily.</text>
</comment>
<dbReference type="PANTHER" id="PTHR43527:SF2">
    <property type="entry name" value="4-DIPHOSPHOCYTIDYL-2-C-METHYL-D-ERYTHRITOL KINASE, CHLOROPLASTIC"/>
    <property type="match status" value="1"/>
</dbReference>